<dbReference type="SUPFAM" id="SSF56808">
    <property type="entry name" value="Ribosomal protein L1"/>
    <property type="match status" value="1"/>
</dbReference>
<dbReference type="InterPro" id="IPR016095">
    <property type="entry name" value="Ribosomal_uL1_3-a/b-sand"/>
</dbReference>
<dbReference type="Proteomes" id="UP000252139">
    <property type="component" value="Unassembled WGS sequence"/>
</dbReference>
<keyword evidence="3" id="KW-1185">Reference proteome</keyword>
<evidence type="ECO:0000313" key="2">
    <source>
        <dbReference type="EMBL" id="RCH90031.1"/>
    </source>
</evidence>
<dbReference type="GO" id="GO:0003723">
    <property type="term" value="F:RNA binding"/>
    <property type="evidence" value="ECO:0007669"/>
    <property type="project" value="InterPro"/>
</dbReference>
<organism evidence="2 3">
    <name type="scientific">Rhizopus azygosporus</name>
    <name type="common">Rhizopus microsporus var. azygosporus</name>
    <dbReference type="NCBI Taxonomy" id="86630"/>
    <lineage>
        <taxon>Eukaryota</taxon>
        <taxon>Fungi</taxon>
        <taxon>Fungi incertae sedis</taxon>
        <taxon>Mucoromycota</taxon>
        <taxon>Mucoromycotina</taxon>
        <taxon>Mucoromycetes</taxon>
        <taxon>Mucorales</taxon>
        <taxon>Mucorineae</taxon>
        <taxon>Rhizopodaceae</taxon>
        <taxon>Rhizopus</taxon>
    </lineage>
</organism>
<comment type="caution">
    <text evidence="2">The sequence shown here is derived from an EMBL/GenBank/DDBJ whole genome shotgun (WGS) entry which is preliminary data.</text>
</comment>
<accession>A0A367JK02</accession>
<proteinExistence type="predicted"/>
<sequence>MTQLDLKQAKKAISALYKYQANRASNDLLEDETDNNISIQISTHAINKHKPKAKPKKITLKHSPYPSNIEICLITKSNPTEIEALIKKQNVPFIKKVITPLLLKTTYKTYESKRKLAASYDLFLADDRISHLVPELFGKSFLARNKIPIPVKMNGSLKNTVEKTLKCTFAKVNAGTVTSIKIGSFGMKQSEILENYEAAVPQLVEHIAAEWKNVNIIGLKSNGSPLLPIICILPEGKEEVEKEESKEESQEESKEDDKETEKKKKKVEKKTAEVKKIQKKVGKKNVQKKKGGKK</sequence>
<dbReference type="Gene3D" id="3.40.50.790">
    <property type="match status" value="1"/>
</dbReference>
<feature type="compositionally biased region" description="Basic and acidic residues" evidence="1">
    <location>
        <begin position="238"/>
        <end position="262"/>
    </location>
</feature>
<dbReference type="InterPro" id="IPR023674">
    <property type="entry name" value="Ribosomal_uL1-like"/>
</dbReference>
<dbReference type="AlphaFoldDB" id="A0A367JK02"/>
<dbReference type="InterPro" id="IPR050257">
    <property type="entry name" value="eL8/uL1-like"/>
</dbReference>
<dbReference type="Pfam" id="PF00687">
    <property type="entry name" value="Ribosomal_L1"/>
    <property type="match status" value="1"/>
</dbReference>
<feature type="region of interest" description="Disordered" evidence="1">
    <location>
        <begin position="238"/>
        <end position="294"/>
    </location>
</feature>
<dbReference type="EMBL" id="PJQL01001188">
    <property type="protein sequence ID" value="RCH90031.1"/>
    <property type="molecule type" value="Genomic_DNA"/>
</dbReference>
<dbReference type="CDD" id="cd00403">
    <property type="entry name" value="Ribosomal_L1"/>
    <property type="match status" value="1"/>
</dbReference>
<name>A0A367JK02_RHIAZ</name>
<protein>
    <submittedName>
        <fullName evidence="2">Ribosomal L1 domain-containing protein 1</fullName>
    </submittedName>
</protein>
<evidence type="ECO:0000313" key="3">
    <source>
        <dbReference type="Proteomes" id="UP000252139"/>
    </source>
</evidence>
<reference evidence="2 3" key="1">
    <citation type="journal article" date="2018" name="G3 (Bethesda)">
        <title>Phylogenetic and Phylogenomic Definition of Rhizopus Species.</title>
        <authorList>
            <person name="Gryganskyi A.P."/>
            <person name="Golan J."/>
            <person name="Dolatabadi S."/>
            <person name="Mondo S."/>
            <person name="Robb S."/>
            <person name="Idnurm A."/>
            <person name="Muszewska A."/>
            <person name="Steczkiewicz K."/>
            <person name="Masonjones S."/>
            <person name="Liao H.L."/>
            <person name="Gajdeczka M.T."/>
            <person name="Anike F."/>
            <person name="Vuek A."/>
            <person name="Anishchenko I.M."/>
            <person name="Voigt K."/>
            <person name="de Hoog G.S."/>
            <person name="Smith M.E."/>
            <person name="Heitman J."/>
            <person name="Vilgalys R."/>
            <person name="Stajich J.E."/>
        </authorList>
    </citation>
    <scope>NUCLEOTIDE SEQUENCE [LARGE SCALE GENOMIC DNA]</scope>
    <source>
        <strain evidence="2 3">CBS 357.93</strain>
    </source>
</reference>
<dbReference type="OrthoDB" id="10251727at2759"/>
<evidence type="ECO:0000256" key="1">
    <source>
        <dbReference type="SAM" id="MobiDB-lite"/>
    </source>
</evidence>
<gene>
    <name evidence="2" type="primary">RSL1D1_1</name>
    <name evidence="2" type="ORF">CU097_006096</name>
</gene>
<dbReference type="InterPro" id="IPR028364">
    <property type="entry name" value="Ribosomal_uL1/biogenesis"/>
</dbReference>
<feature type="compositionally biased region" description="Basic residues" evidence="1">
    <location>
        <begin position="277"/>
        <end position="294"/>
    </location>
</feature>
<dbReference type="PANTHER" id="PTHR23105">
    <property type="entry name" value="RIBOSOMAL PROTEIN L7AE FAMILY MEMBER"/>
    <property type="match status" value="1"/>
</dbReference>
<dbReference type="STRING" id="86630.A0A367JK02"/>